<dbReference type="Proteomes" id="UP001199642">
    <property type="component" value="Chromosome"/>
</dbReference>
<gene>
    <name evidence="2" type="ORF">K8F61_06005</name>
</gene>
<reference evidence="2 3" key="1">
    <citation type="submission" date="2023-01" db="EMBL/GenBank/DDBJ databases">
        <title>Characterization of estradiol degrading bacteria Microbacterium sp. MZT7 and reveal degrading genes through genome analysis.</title>
        <authorList>
            <person name="Hao P."/>
            <person name="Gao Y."/>
        </authorList>
    </citation>
    <scope>NUCLEOTIDE SEQUENCE [LARGE SCALE GENOMIC DNA]</scope>
    <source>
        <strain evidence="2 3">MZT7</strain>
    </source>
</reference>
<dbReference type="InterPro" id="IPR000182">
    <property type="entry name" value="GNAT_dom"/>
</dbReference>
<proteinExistence type="predicted"/>
<feature type="domain" description="N-acetyltransferase" evidence="1">
    <location>
        <begin position="15"/>
        <end position="167"/>
    </location>
</feature>
<dbReference type="SUPFAM" id="SSF55729">
    <property type="entry name" value="Acyl-CoA N-acyltransferases (Nat)"/>
    <property type="match status" value="1"/>
</dbReference>
<name>A0ABY3RX93_9MICO</name>
<organism evidence="2 3">
    <name type="scientific">Microbacterium resistens</name>
    <dbReference type="NCBI Taxonomy" id="156977"/>
    <lineage>
        <taxon>Bacteria</taxon>
        <taxon>Bacillati</taxon>
        <taxon>Actinomycetota</taxon>
        <taxon>Actinomycetes</taxon>
        <taxon>Micrococcales</taxon>
        <taxon>Microbacteriaceae</taxon>
        <taxon>Microbacterium</taxon>
    </lineage>
</organism>
<dbReference type="Pfam" id="PF00583">
    <property type="entry name" value="Acetyltransf_1"/>
    <property type="match status" value="1"/>
</dbReference>
<sequence length="353" mass="38803">MYPLPLPAPGQGPTALVHAYAAVRNRSSWETSGRGDDQFTAEELLPLLDSNADMVRRQWCIEQDGALIGCAVLNIRQDGGADVAQWYLALLRDVWGRGIGSAAYAEIERVARADGVRELQLWAEHADVHADGARLESPSGFGSVPQDHATRFLSRHGHTIEMIDRVSMLTWDDATIPHLRGLLADAAAHAEGYRVVHWTLPTPPERRDGYAWMKSRMSTDAPSGDLASPEEAWDAERVVRHDERYAARGQSVLVTAAEHVGTGELCAFNELAIGIDRTATTHQEETLVLSSHRGHRLGMLVKCAGLLAWREIHPRSPSVVTYNAEENRPMLSINEAIGFTAIAAESAWKKVLT</sequence>
<accession>A0ABY3RX93</accession>
<protein>
    <submittedName>
        <fullName evidence="2">GNAT family N-acetyltransferase</fullName>
    </submittedName>
</protein>
<dbReference type="PROSITE" id="PS51186">
    <property type="entry name" value="GNAT"/>
    <property type="match status" value="1"/>
</dbReference>
<dbReference type="CDD" id="cd04301">
    <property type="entry name" value="NAT_SF"/>
    <property type="match status" value="1"/>
</dbReference>
<evidence type="ECO:0000313" key="3">
    <source>
        <dbReference type="Proteomes" id="UP001199642"/>
    </source>
</evidence>
<dbReference type="InterPro" id="IPR016181">
    <property type="entry name" value="Acyl_CoA_acyltransferase"/>
</dbReference>
<keyword evidence="3" id="KW-1185">Reference proteome</keyword>
<dbReference type="Gene3D" id="3.40.630.30">
    <property type="match status" value="1"/>
</dbReference>
<evidence type="ECO:0000259" key="1">
    <source>
        <dbReference type="PROSITE" id="PS51186"/>
    </source>
</evidence>
<dbReference type="EMBL" id="CP082781">
    <property type="protein sequence ID" value="UGS28476.1"/>
    <property type="molecule type" value="Genomic_DNA"/>
</dbReference>
<evidence type="ECO:0000313" key="2">
    <source>
        <dbReference type="EMBL" id="UGS28476.1"/>
    </source>
</evidence>